<dbReference type="Gene3D" id="1.10.10.10">
    <property type="entry name" value="Winged helix-like DNA-binding domain superfamily/Winged helix DNA-binding domain"/>
    <property type="match status" value="1"/>
</dbReference>
<proteinExistence type="predicted"/>
<dbReference type="PANTHER" id="PTHR43132:SF8">
    <property type="entry name" value="HTH-TYPE TRANSCRIPTIONAL REGULATOR KMTR"/>
    <property type="match status" value="1"/>
</dbReference>
<feature type="domain" description="HTH arsR-type" evidence="4">
    <location>
        <begin position="248"/>
        <end position="338"/>
    </location>
</feature>
<keyword evidence="1" id="KW-0805">Transcription regulation</keyword>
<dbReference type="InterPro" id="IPR001845">
    <property type="entry name" value="HTH_ArsR_DNA-bd_dom"/>
</dbReference>
<dbReference type="SUPFAM" id="SSF46785">
    <property type="entry name" value="Winged helix' DNA-binding domain"/>
    <property type="match status" value="1"/>
</dbReference>
<keyword evidence="6" id="KW-1185">Reference proteome</keyword>
<evidence type="ECO:0000313" key="5">
    <source>
        <dbReference type="EMBL" id="TWF77259.1"/>
    </source>
</evidence>
<dbReference type="RefSeq" id="WP_147256467.1">
    <property type="nucleotide sequence ID" value="NZ_VIWU01000001.1"/>
</dbReference>
<evidence type="ECO:0000313" key="6">
    <source>
        <dbReference type="Proteomes" id="UP000321261"/>
    </source>
</evidence>
<evidence type="ECO:0000256" key="2">
    <source>
        <dbReference type="ARBA" id="ARBA00023125"/>
    </source>
</evidence>
<keyword evidence="2" id="KW-0238">DNA-binding</keyword>
<dbReference type="Pfam" id="PF12802">
    <property type="entry name" value="MarR_2"/>
    <property type="match status" value="1"/>
</dbReference>
<organism evidence="5 6">
    <name type="scientific">Pseudonocardia hierapolitana</name>
    <dbReference type="NCBI Taxonomy" id="1128676"/>
    <lineage>
        <taxon>Bacteria</taxon>
        <taxon>Bacillati</taxon>
        <taxon>Actinomycetota</taxon>
        <taxon>Actinomycetes</taxon>
        <taxon>Pseudonocardiales</taxon>
        <taxon>Pseudonocardiaceae</taxon>
        <taxon>Pseudonocardia</taxon>
    </lineage>
</organism>
<accession>A0A561SQX4</accession>
<dbReference type="EMBL" id="VIWU01000001">
    <property type="protein sequence ID" value="TWF77259.1"/>
    <property type="molecule type" value="Genomic_DNA"/>
</dbReference>
<evidence type="ECO:0000259" key="4">
    <source>
        <dbReference type="PROSITE" id="PS50987"/>
    </source>
</evidence>
<name>A0A561SQX4_9PSEU</name>
<dbReference type="InterPro" id="IPR036390">
    <property type="entry name" value="WH_DNA-bd_sf"/>
</dbReference>
<dbReference type="InterPro" id="IPR011991">
    <property type="entry name" value="ArsR-like_HTH"/>
</dbReference>
<dbReference type="GO" id="GO:0003677">
    <property type="term" value="F:DNA binding"/>
    <property type="evidence" value="ECO:0007669"/>
    <property type="project" value="UniProtKB-KW"/>
</dbReference>
<protein>
    <submittedName>
        <fullName evidence="5">ArsR family transcriptional regulator</fullName>
    </submittedName>
</protein>
<dbReference type="PANTHER" id="PTHR43132">
    <property type="entry name" value="ARSENICAL RESISTANCE OPERON REPRESSOR ARSR-RELATED"/>
    <property type="match status" value="1"/>
</dbReference>
<dbReference type="OrthoDB" id="3808065at2"/>
<dbReference type="InterPro" id="IPR036388">
    <property type="entry name" value="WH-like_DNA-bd_sf"/>
</dbReference>
<evidence type="ECO:0000256" key="3">
    <source>
        <dbReference type="ARBA" id="ARBA00023163"/>
    </source>
</evidence>
<dbReference type="Proteomes" id="UP000321261">
    <property type="component" value="Unassembled WGS sequence"/>
</dbReference>
<evidence type="ECO:0000256" key="1">
    <source>
        <dbReference type="ARBA" id="ARBA00023015"/>
    </source>
</evidence>
<comment type="caution">
    <text evidence="5">The sequence shown here is derived from an EMBL/GenBank/DDBJ whole genome shotgun (WGS) entry which is preliminary data.</text>
</comment>
<dbReference type="InterPro" id="IPR000835">
    <property type="entry name" value="HTH_MarR-typ"/>
</dbReference>
<keyword evidence="3" id="KW-0804">Transcription</keyword>
<gene>
    <name evidence="5" type="ORF">FHX44_113164</name>
</gene>
<dbReference type="CDD" id="cd00090">
    <property type="entry name" value="HTH_ARSR"/>
    <property type="match status" value="1"/>
</dbReference>
<dbReference type="PROSITE" id="PS50987">
    <property type="entry name" value="HTH_ARSR_2"/>
    <property type="match status" value="1"/>
</dbReference>
<dbReference type="InterPro" id="IPR051011">
    <property type="entry name" value="Metal_resp_trans_reg"/>
</dbReference>
<dbReference type="SMART" id="SM00418">
    <property type="entry name" value="HTH_ARSR"/>
    <property type="match status" value="1"/>
</dbReference>
<sequence length="338" mass="36842">MLRIHLTPHDIATLRLLPSLGPLGETLHSMTALRRQPDGVALSTWRRQVHRTLDTGLRRLPAAITSAHSHLALAGIADARAEPVRREFATAANAVLAADRDRTRARADADLHVKPAECLRNELRELGDECGIPLRFLHQICAYHRSAIAPVWGIVRAQHANDRTSRARTMMEQGVEGLLNTLHPRVRWSSPTLSLLDGTDGEIHLDGRGLALVPSFFLRKPVLLLDPAASGATAVLIYPIRLDTTRLVDIWTTTDAEWAIGKLLGRTRAQTLAAIASGTSTTGDIARRIGVSAAAVSQHLNVLRDARLIVTHRHGADSAHSITARGLDLLERWDSGSS</sequence>
<dbReference type="AlphaFoldDB" id="A0A561SQX4"/>
<dbReference type="GO" id="GO:0003700">
    <property type="term" value="F:DNA-binding transcription factor activity"/>
    <property type="evidence" value="ECO:0007669"/>
    <property type="project" value="InterPro"/>
</dbReference>
<reference evidence="5 6" key="1">
    <citation type="submission" date="2019-06" db="EMBL/GenBank/DDBJ databases">
        <title>Sequencing the genomes of 1000 actinobacteria strains.</title>
        <authorList>
            <person name="Klenk H.-P."/>
        </authorList>
    </citation>
    <scope>NUCLEOTIDE SEQUENCE [LARGE SCALE GENOMIC DNA]</scope>
    <source>
        <strain evidence="5 6">DSM 45671</strain>
    </source>
</reference>